<dbReference type="InterPro" id="IPR003593">
    <property type="entry name" value="AAA+_ATPase"/>
</dbReference>
<dbReference type="Pfam" id="PF01695">
    <property type="entry name" value="IstB_IS21"/>
    <property type="match status" value="1"/>
</dbReference>
<name>A0A1I4Y0P8_9GAMM</name>
<dbReference type="SUPFAM" id="SSF52540">
    <property type="entry name" value="P-loop containing nucleoside triphosphate hydrolases"/>
    <property type="match status" value="1"/>
</dbReference>
<dbReference type="GO" id="GO:0005524">
    <property type="term" value="F:ATP binding"/>
    <property type="evidence" value="ECO:0007669"/>
    <property type="project" value="InterPro"/>
</dbReference>
<dbReference type="OrthoDB" id="5950834at2"/>
<dbReference type="PANTHER" id="PTHR30050">
    <property type="entry name" value="CHROMOSOMAL REPLICATION INITIATOR PROTEIN DNAA"/>
    <property type="match status" value="1"/>
</dbReference>
<dbReference type="PIRSF" id="PIRSF003073">
    <property type="entry name" value="DNAC_TnpB_IstB"/>
    <property type="match status" value="1"/>
</dbReference>
<reference evidence="2 3" key="1">
    <citation type="submission" date="2016-10" db="EMBL/GenBank/DDBJ databases">
        <authorList>
            <person name="de Groot N.N."/>
        </authorList>
    </citation>
    <scope>NUCLEOTIDE SEQUENCE [LARGE SCALE GENOMIC DNA]</scope>
    <source>
        <strain evidence="2 3">CGMCC 1.7659</strain>
    </source>
</reference>
<evidence type="ECO:0000313" key="3">
    <source>
        <dbReference type="Proteomes" id="UP000198575"/>
    </source>
</evidence>
<evidence type="ECO:0000259" key="1">
    <source>
        <dbReference type="SMART" id="SM00382"/>
    </source>
</evidence>
<accession>A0A1I4Y0P8</accession>
<dbReference type="GO" id="GO:0006260">
    <property type="term" value="P:DNA replication"/>
    <property type="evidence" value="ECO:0007669"/>
    <property type="project" value="TreeGrafter"/>
</dbReference>
<evidence type="ECO:0000313" key="2">
    <source>
        <dbReference type="EMBL" id="SFN31060.1"/>
    </source>
</evidence>
<dbReference type="STRING" id="578942.SAMN05216289_11359"/>
<dbReference type="Proteomes" id="UP000198575">
    <property type="component" value="Unassembled WGS sequence"/>
</dbReference>
<dbReference type="EMBL" id="FOVF01000013">
    <property type="protein sequence ID" value="SFN31060.1"/>
    <property type="molecule type" value="Genomic_DNA"/>
</dbReference>
<protein>
    <submittedName>
        <fullName evidence="2">DNA replication protein DnaC</fullName>
    </submittedName>
</protein>
<dbReference type="Gene3D" id="3.40.50.300">
    <property type="entry name" value="P-loop containing nucleotide triphosphate hydrolases"/>
    <property type="match status" value="1"/>
</dbReference>
<dbReference type="CDD" id="cd00009">
    <property type="entry name" value="AAA"/>
    <property type="match status" value="1"/>
</dbReference>
<feature type="domain" description="AAA+ ATPase" evidence="1">
    <location>
        <begin position="108"/>
        <end position="246"/>
    </location>
</feature>
<dbReference type="SMART" id="SM00382">
    <property type="entry name" value="AAA"/>
    <property type="match status" value="1"/>
</dbReference>
<dbReference type="InterPro" id="IPR028350">
    <property type="entry name" value="DNAC/IstB-like"/>
</dbReference>
<proteinExistence type="predicted"/>
<organism evidence="2 3">
    <name type="scientific">Dokdonella immobilis</name>
    <dbReference type="NCBI Taxonomy" id="578942"/>
    <lineage>
        <taxon>Bacteria</taxon>
        <taxon>Pseudomonadati</taxon>
        <taxon>Pseudomonadota</taxon>
        <taxon>Gammaproteobacteria</taxon>
        <taxon>Lysobacterales</taxon>
        <taxon>Rhodanobacteraceae</taxon>
        <taxon>Dokdonella</taxon>
    </lineage>
</organism>
<keyword evidence="3" id="KW-1185">Reference proteome</keyword>
<dbReference type="RefSeq" id="WP_092407760.1">
    <property type="nucleotide sequence ID" value="NZ_FOVF01000013.1"/>
</dbReference>
<dbReference type="PANTHER" id="PTHR30050:SF4">
    <property type="entry name" value="ATP-BINDING PROTEIN RV3427C IN INSERTION SEQUENCE-RELATED"/>
    <property type="match status" value="1"/>
</dbReference>
<dbReference type="InterPro" id="IPR002611">
    <property type="entry name" value="IstB_ATP-bd"/>
</dbReference>
<dbReference type="AlphaFoldDB" id="A0A1I4Y0P8"/>
<gene>
    <name evidence="2" type="ORF">SAMN05216289_11359</name>
</gene>
<sequence length="246" mass="27328">MSKNRARARSICPDRDLIGEIKALGQPRLAAVIEGLLFAKSKQPFGEVLVDLVEGLKLARDERSIHRRFDAARLPMPSAVLEEAKCSNARGLHRDVVDDLAKGEWVKRQEHIAITGASGTGKTWLACALASTALRHGHVVRYFNVPDLLFAWSTAKAHDTLDAFRNTLSRADVLVLDDWGVERLDEEDVSILRRVLQFPLEHASVVVASPYPESHWLEWLGGDYVGESLVRRLGGGAHRIDLRKGC</sequence>
<dbReference type="InterPro" id="IPR027417">
    <property type="entry name" value="P-loop_NTPase"/>
</dbReference>